<keyword evidence="4" id="KW-0949">S-adenosyl-L-methionine</keyword>
<protein>
    <submittedName>
        <fullName evidence="6">Thiol methyltransferase 1</fullName>
    </submittedName>
</protein>
<dbReference type="AlphaFoldDB" id="A0A0J6F2U6"/>
<dbReference type="InterPro" id="IPR008854">
    <property type="entry name" value="TPMT"/>
</dbReference>
<keyword evidence="2 6" id="KW-0489">Methyltransferase</keyword>
<evidence type="ECO:0000256" key="5">
    <source>
        <dbReference type="SAM" id="MobiDB-lite"/>
    </source>
</evidence>
<proteinExistence type="predicted"/>
<reference evidence="7" key="2">
    <citation type="journal article" date="2009" name="Genome Res.">
        <title>Comparative genomic analyses of the human fungal pathogens Coccidioides and their relatives.</title>
        <authorList>
            <person name="Sharpton T.J."/>
            <person name="Stajich J.E."/>
            <person name="Rounsley S.D."/>
            <person name="Gardner M.J."/>
            <person name="Wortman J.R."/>
            <person name="Jordar V.S."/>
            <person name="Maiti R."/>
            <person name="Kodira C.D."/>
            <person name="Neafsey D.E."/>
            <person name="Zeng Q."/>
            <person name="Hung C.-Y."/>
            <person name="McMahan C."/>
            <person name="Muszewska A."/>
            <person name="Grynberg M."/>
            <person name="Mandel M.A."/>
            <person name="Kellner E.M."/>
            <person name="Barker B.M."/>
            <person name="Galgiani J.N."/>
            <person name="Orbach M.J."/>
            <person name="Kirkland T.N."/>
            <person name="Cole G.T."/>
            <person name="Henn M.R."/>
            <person name="Birren B.W."/>
            <person name="Taylor J.W."/>
        </authorList>
    </citation>
    <scope>NUCLEOTIDE SEQUENCE [LARGE SCALE GENOMIC DNA]</scope>
    <source>
        <strain evidence="7">RMSCC 3488</strain>
    </source>
</reference>
<name>A0A0J6F2U6_COCPO</name>
<dbReference type="EMBL" id="DS268109">
    <property type="protein sequence ID" value="KMM64443.1"/>
    <property type="molecule type" value="Genomic_DNA"/>
</dbReference>
<evidence type="ECO:0000256" key="1">
    <source>
        <dbReference type="ARBA" id="ARBA00022553"/>
    </source>
</evidence>
<accession>A0A0J6F2U6</accession>
<reference evidence="7" key="3">
    <citation type="journal article" date="2010" name="Genome Res.">
        <title>Population genomic sequencing of Coccidioides fungi reveals recent hybridization and transposon control.</title>
        <authorList>
            <person name="Neafsey D.E."/>
            <person name="Barker B.M."/>
            <person name="Sharpton T.J."/>
            <person name="Stajich J.E."/>
            <person name="Park D.J."/>
            <person name="Whiston E."/>
            <person name="Hung C.-Y."/>
            <person name="McMahan C."/>
            <person name="White J."/>
            <person name="Sykes S."/>
            <person name="Heiman D."/>
            <person name="Young S."/>
            <person name="Zeng Q."/>
            <person name="Abouelleil A."/>
            <person name="Aftuck L."/>
            <person name="Bessette D."/>
            <person name="Brown A."/>
            <person name="FitzGerald M."/>
            <person name="Lui A."/>
            <person name="Macdonald J.P."/>
            <person name="Priest M."/>
            <person name="Orbach M.J."/>
            <person name="Galgiani J.N."/>
            <person name="Kirkland T.N."/>
            <person name="Cole G.T."/>
            <person name="Birren B.W."/>
            <person name="Henn M.R."/>
            <person name="Taylor J.W."/>
            <person name="Rounsley S.D."/>
        </authorList>
    </citation>
    <scope>NUCLEOTIDE SEQUENCE [LARGE SCALE GENOMIC DNA]</scope>
    <source>
        <strain evidence="7">RMSCC 3488</strain>
    </source>
</reference>
<dbReference type="InterPro" id="IPR029063">
    <property type="entry name" value="SAM-dependent_MTases_sf"/>
</dbReference>
<dbReference type="GO" id="GO:0032259">
    <property type="term" value="P:methylation"/>
    <property type="evidence" value="ECO:0007669"/>
    <property type="project" value="UniProtKB-KW"/>
</dbReference>
<reference evidence="6 7" key="1">
    <citation type="submission" date="2007-06" db="EMBL/GenBank/DDBJ databases">
        <title>The Genome Sequence of Coccidioides posadasii RMSCC_3488.</title>
        <authorList>
            <consortium name="Coccidioides Genome Resources Consortium"/>
            <consortium name="The Broad Institute Genome Sequencing Platform"/>
            <person name="Henn M.R."/>
            <person name="Sykes S."/>
            <person name="Young S."/>
            <person name="Jaffe D."/>
            <person name="Berlin A."/>
            <person name="Alvarez P."/>
            <person name="Butler J."/>
            <person name="Gnerre S."/>
            <person name="Grabherr M."/>
            <person name="Mauceli E."/>
            <person name="Brockman W."/>
            <person name="Kodira C."/>
            <person name="Alvarado L."/>
            <person name="Zeng Q."/>
            <person name="Crawford M."/>
            <person name="Antoine C."/>
            <person name="Devon K."/>
            <person name="Galgiani J."/>
            <person name="Orsborn K."/>
            <person name="Lewis M.L."/>
            <person name="Nusbaum C."/>
            <person name="Galagan J."/>
            <person name="Birren B."/>
        </authorList>
    </citation>
    <scope>NUCLEOTIDE SEQUENCE [LARGE SCALE GENOMIC DNA]</scope>
    <source>
        <strain evidence="6 7">RMSCC 3488</strain>
    </source>
</reference>
<dbReference type="SUPFAM" id="SSF53335">
    <property type="entry name" value="S-adenosyl-L-methionine-dependent methyltransferases"/>
    <property type="match status" value="1"/>
</dbReference>
<evidence type="ECO:0000313" key="6">
    <source>
        <dbReference type="EMBL" id="KMM64443.1"/>
    </source>
</evidence>
<dbReference type="PANTHER" id="PTHR32183">
    <property type="match status" value="1"/>
</dbReference>
<dbReference type="Proteomes" id="UP000054567">
    <property type="component" value="Unassembled WGS sequence"/>
</dbReference>
<dbReference type="CDD" id="cd02440">
    <property type="entry name" value="AdoMet_MTases"/>
    <property type="match status" value="1"/>
</dbReference>
<dbReference type="GO" id="GO:0008757">
    <property type="term" value="F:S-adenosylmethionine-dependent methyltransferase activity"/>
    <property type="evidence" value="ECO:0007669"/>
    <property type="project" value="InterPro"/>
</dbReference>
<dbReference type="VEuPathDB" id="FungiDB:CPAG_00795"/>
<evidence type="ECO:0000256" key="3">
    <source>
        <dbReference type="ARBA" id="ARBA00022679"/>
    </source>
</evidence>
<sequence length="282" mass="31923">MANEILRSAPNLSDRFKNLDGRNQGEVWDDLWKESRTPWDRGSHNPALEDALVEKRGFFGAPVFEDEPLRRKKALVPGCGRGVDVFLLASFGYDAYGLEYSKTAVDVCLKEMEKYGEGGKVPPRDEKVGSGKVMFLEGDFFKDDWVKEAGVEDGVFDLIYDYTFFCALNPALRPQWALRHRQLLAPSPRGNLICLEFPTTKDPAALGPPFASTPAMYMEHLSHPGEDIPYDDKGHVKSNPLQQPSDKGLERVAHWQPKRTHTVGMDDKGNVLDWVSIWRRRD</sequence>
<evidence type="ECO:0000256" key="2">
    <source>
        <dbReference type="ARBA" id="ARBA00022603"/>
    </source>
</evidence>
<organism evidence="6 7">
    <name type="scientific">Coccidioides posadasii RMSCC 3488</name>
    <dbReference type="NCBI Taxonomy" id="454284"/>
    <lineage>
        <taxon>Eukaryota</taxon>
        <taxon>Fungi</taxon>
        <taxon>Dikarya</taxon>
        <taxon>Ascomycota</taxon>
        <taxon>Pezizomycotina</taxon>
        <taxon>Eurotiomycetes</taxon>
        <taxon>Eurotiomycetidae</taxon>
        <taxon>Onygenales</taxon>
        <taxon>Onygenaceae</taxon>
        <taxon>Coccidioides</taxon>
    </lineage>
</organism>
<dbReference type="PANTHER" id="PTHR32183:SF6">
    <property type="entry name" value="CYSTEINE SULFINATE DESULFINASE_CYSTEINE DESULFURASE AND RELATED ENZYMES"/>
    <property type="match status" value="1"/>
</dbReference>
<keyword evidence="1" id="KW-0597">Phosphoprotein</keyword>
<feature type="region of interest" description="Disordered" evidence="5">
    <location>
        <begin position="228"/>
        <end position="248"/>
    </location>
</feature>
<dbReference type="Pfam" id="PF05724">
    <property type="entry name" value="TPMT"/>
    <property type="match status" value="1"/>
</dbReference>
<evidence type="ECO:0000313" key="7">
    <source>
        <dbReference type="Proteomes" id="UP000054567"/>
    </source>
</evidence>
<keyword evidence="3 6" id="KW-0808">Transferase</keyword>
<dbReference type="OrthoDB" id="276151at2759"/>
<gene>
    <name evidence="6" type="ORF">CPAG_00795</name>
</gene>
<dbReference type="PROSITE" id="PS51585">
    <property type="entry name" value="SAM_MT_TPMT"/>
    <property type="match status" value="1"/>
</dbReference>
<evidence type="ECO:0000256" key="4">
    <source>
        <dbReference type="ARBA" id="ARBA00022691"/>
    </source>
</evidence>
<dbReference type="Gene3D" id="3.40.50.150">
    <property type="entry name" value="Vaccinia Virus protein VP39"/>
    <property type="match status" value="1"/>
</dbReference>